<dbReference type="EMBL" id="CM046391">
    <property type="protein sequence ID" value="KAI8558274.1"/>
    <property type="molecule type" value="Genomic_DNA"/>
</dbReference>
<protein>
    <submittedName>
        <fullName evidence="1">Uncharacterized protein</fullName>
    </submittedName>
</protein>
<evidence type="ECO:0000313" key="1">
    <source>
        <dbReference type="EMBL" id="KAI8558274.1"/>
    </source>
</evidence>
<comment type="caution">
    <text evidence="1">The sequence shown here is derived from an EMBL/GenBank/DDBJ whole genome shotgun (WGS) entry which is preliminary data.</text>
</comment>
<organism evidence="1 2">
    <name type="scientific">Rhododendron molle</name>
    <name type="common">Chinese azalea</name>
    <name type="synonym">Azalea mollis</name>
    <dbReference type="NCBI Taxonomy" id="49168"/>
    <lineage>
        <taxon>Eukaryota</taxon>
        <taxon>Viridiplantae</taxon>
        <taxon>Streptophyta</taxon>
        <taxon>Embryophyta</taxon>
        <taxon>Tracheophyta</taxon>
        <taxon>Spermatophyta</taxon>
        <taxon>Magnoliopsida</taxon>
        <taxon>eudicotyledons</taxon>
        <taxon>Gunneridae</taxon>
        <taxon>Pentapetalae</taxon>
        <taxon>asterids</taxon>
        <taxon>Ericales</taxon>
        <taxon>Ericaceae</taxon>
        <taxon>Ericoideae</taxon>
        <taxon>Rhodoreae</taxon>
        <taxon>Rhododendron</taxon>
    </lineage>
</organism>
<sequence length="159" mass="18571">MEKQNRAISFGDDSKPPSHKVKLMCSYGVKIQPRPHDHHVPHLRRRQHQDPGRRPPRHLLRHSGQANLLLQCRTRRQRRLLQVPVAQRGSRRLGLRHQQRRRPRAHDGRVRPLLAQTGPPQDLPLLSEPNQILQKTLASAAEVERLSWDTGFVQEEERK</sequence>
<accession>A0ACC0NZD0</accession>
<gene>
    <name evidence="1" type="ORF">RHMOL_Rhmol04G0078100</name>
</gene>
<proteinExistence type="predicted"/>
<evidence type="ECO:0000313" key="2">
    <source>
        <dbReference type="Proteomes" id="UP001062846"/>
    </source>
</evidence>
<keyword evidence="2" id="KW-1185">Reference proteome</keyword>
<reference evidence="1" key="1">
    <citation type="submission" date="2022-02" db="EMBL/GenBank/DDBJ databases">
        <title>Plant Genome Project.</title>
        <authorList>
            <person name="Zhang R.-G."/>
        </authorList>
    </citation>
    <scope>NUCLEOTIDE SEQUENCE</scope>
    <source>
        <strain evidence="1">AT1</strain>
    </source>
</reference>
<dbReference type="Proteomes" id="UP001062846">
    <property type="component" value="Chromosome 4"/>
</dbReference>
<name>A0ACC0NZD0_RHOML</name>